<gene>
    <name evidence="2" type="ORF">B0H17DRAFT_1123558</name>
</gene>
<protein>
    <submittedName>
        <fullName evidence="2">Uncharacterized protein</fullName>
    </submittedName>
</protein>
<evidence type="ECO:0000256" key="1">
    <source>
        <dbReference type="SAM" id="MobiDB-lite"/>
    </source>
</evidence>
<dbReference type="EMBL" id="JARKIE010000001">
    <property type="protein sequence ID" value="KAJ7710408.1"/>
    <property type="molecule type" value="Genomic_DNA"/>
</dbReference>
<name>A0AAD7H2Z5_MYCRO</name>
<feature type="region of interest" description="Disordered" evidence="1">
    <location>
        <begin position="1"/>
        <end position="31"/>
    </location>
</feature>
<reference evidence="2" key="1">
    <citation type="submission" date="2023-03" db="EMBL/GenBank/DDBJ databases">
        <title>Massive genome expansion in bonnet fungi (Mycena s.s.) driven by repeated elements and novel gene families across ecological guilds.</title>
        <authorList>
            <consortium name="Lawrence Berkeley National Laboratory"/>
            <person name="Harder C.B."/>
            <person name="Miyauchi S."/>
            <person name="Viragh M."/>
            <person name="Kuo A."/>
            <person name="Thoen E."/>
            <person name="Andreopoulos B."/>
            <person name="Lu D."/>
            <person name="Skrede I."/>
            <person name="Drula E."/>
            <person name="Henrissat B."/>
            <person name="Morin E."/>
            <person name="Kohler A."/>
            <person name="Barry K."/>
            <person name="LaButti K."/>
            <person name="Morin E."/>
            <person name="Salamov A."/>
            <person name="Lipzen A."/>
            <person name="Mereny Z."/>
            <person name="Hegedus B."/>
            <person name="Baldrian P."/>
            <person name="Stursova M."/>
            <person name="Weitz H."/>
            <person name="Taylor A."/>
            <person name="Grigoriev I.V."/>
            <person name="Nagy L.G."/>
            <person name="Martin F."/>
            <person name="Kauserud H."/>
        </authorList>
    </citation>
    <scope>NUCLEOTIDE SEQUENCE</scope>
    <source>
        <strain evidence="2">CBHHK067</strain>
    </source>
</reference>
<accession>A0AAD7H2Z5</accession>
<sequence length="208" mass="22534">MLTGDGGESMAGSNIHDISGSADYSPHSEVGMSLPTTTRQFSYPERGAFNNLVKVVPLSASEANEVLVKTHAVSLQLMSANSEVTRPVFDKVFALETAKAAYAYQVSGTCWEDCNSVIEGAQENILLCLHRSMRGSVPPFESSFTSALLGFSEQLAELCRRCAITGGDDPTWWSVRAIDNRFMAIVRWAHEPSPLLAYAESGISHVVT</sequence>
<keyword evidence="3" id="KW-1185">Reference proteome</keyword>
<evidence type="ECO:0000313" key="2">
    <source>
        <dbReference type="EMBL" id="KAJ7710408.1"/>
    </source>
</evidence>
<dbReference type="Proteomes" id="UP001221757">
    <property type="component" value="Unassembled WGS sequence"/>
</dbReference>
<dbReference type="AlphaFoldDB" id="A0AAD7H2Z5"/>
<comment type="caution">
    <text evidence="2">The sequence shown here is derived from an EMBL/GenBank/DDBJ whole genome shotgun (WGS) entry which is preliminary data.</text>
</comment>
<evidence type="ECO:0000313" key="3">
    <source>
        <dbReference type="Proteomes" id="UP001221757"/>
    </source>
</evidence>
<organism evidence="2 3">
    <name type="scientific">Mycena rosella</name>
    <name type="common">Pink bonnet</name>
    <name type="synonym">Agaricus rosellus</name>
    <dbReference type="NCBI Taxonomy" id="1033263"/>
    <lineage>
        <taxon>Eukaryota</taxon>
        <taxon>Fungi</taxon>
        <taxon>Dikarya</taxon>
        <taxon>Basidiomycota</taxon>
        <taxon>Agaricomycotina</taxon>
        <taxon>Agaricomycetes</taxon>
        <taxon>Agaricomycetidae</taxon>
        <taxon>Agaricales</taxon>
        <taxon>Marasmiineae</taxon>
        <taxon>Mycenaceae</taxon>
        <taxon>Mycena</taxon>
    </lineage>
</organism>
<proteinExistence type="predicted"/>